<keyword evidence="1" id="KW-0472">Membrane</keyword>
<proteinExistence type="predicted"/>
<evidence type="ECO:0000313" key="2">
    <source>
        <dbReference type="EMBL" id="MFC5366365.1"/>
    </source>
</evidence>
<feature type="transmembrane region" description="Helical" evidence="1">
    <location>
        <begin position="12"/>
        <end position="32"/>
    </location>
</feature>
<sequence length="63" mass="6461">MIEHLRQSLRARVAANFVVAVVVGFGVARLVGEPTASALVTSVGVGIGVVVAVLFVGRDEGEN</sequence>
<evidence type="ECO:0000256" key="1">
    <source>
        <dbReference type="SAM" id="Phobius"/>
    </source>
</evidence>
<reference evidence="2 3" key="1">
    <citation type="journal article" date="2019" name="Int. J. Syst. Evol. Microbiol.">
        <title>The Global Catalogue of Microorganisms (GCM) 10K type strain sequencing project: providing services to taxonomists for standard genome sequencing and annotation.</title>
        <authorList>
            <consortium name="The Broad Institute Genomics Platform"/>
            <consortium name="The Broad Institute Genome Sequencing Center for Infectious Disease"/>
            <person name="Wu L."/>
            <person name="Ma J."/>
        </authorList>
    </citation>
    <scope>NUCLEOTIDE SEQUENCE [LARGE SCALE GENOMIC DNA]</scope>
    <source>
        <strain evidence="2 3">CGMCC 1.12237</strain>
    </source>
</reference>
<feature type="transmembrane region" description="Helical" evidence="1">
    <location>
        <begin position="38"/>
        <end position="57"/>
    </location>
</feature>
<organism evidence="2 3">
    <name type="scientific">Salinirubrum litoreum</name>
    <dbReference type="NCBI Taxonomy" id="1126234"/>
    <lineage>
        <taxon>Archaea</taxon>
        <taxon>Methanobacteriati</taxon>
        <taxon>Methanobacteriota</taxon>
        <taxon>Stenosarchaea group</taxon>
        <taxon>Halobacteria</taxon>
        <taxon>Halobacteriales</taxon>
        <taxon>Haloferacaceae</taxon>
        <taxon>Salinirubrum</taxon>
    </lineage>
</organism>
<keyword evidence="1" id="KW-0812">Transmembrane</keyword>
<evidence type="ECO:0008006" key="4">
    <source>
        <dbReference type="Google" id="ProtNLM"/>
    </source>
</evidence>
<keyword evidence="3" id="KW-1185">Reference proteome</keyword>
<protein>
    <recommendedName>
        <fullName evidence="4">PEP-CTERM protein-sorting domain-containing protein</fullName>
    </recommendedName>
</protein>
<gene>
    <name evidence="2" type="ORF">ACFPJ5_05395</name>
</gene>
<dbReference type="Proteomes" id="UP001596201">
    <property type="component" value="Unassembled WGS sequence"/>
</dbReference>
<keyword evidence="1" id="KW-1133">Transmembrane helix</keyword>
<dbReference type="EMBL" id="JBHSKX010000001">
    <property type="protein sequence ID" value="MFC5366365.1"/>
    <property type="molecule type" value="Genomic_DNA"/>
</dbReference>
<evidence type="ECO:0000313" key="3">
    <source>
        <dbReference type="Proteomes" id="UP001596201"/>
    </source>
</evidence>
<accession>A0ABD5R8R6</accession>
<comment type="caution">
    <text evidence="2">The sequence shown here is derived from an EMBL/GenBank/DDBJ whole genome shotgun (WGS) entry which is preliminary data.</text>
</comment>
<dbReference type="RefSeq" id="WP_227228285.1">
    <property type="nucleotide sequence ID" value="NZ_JAJCVJ010000001.1"/>
</dbReference>
<name>A0ABD5R8R6_9EURY</name>
<dbReference type="AlphaFoldDB" id="A0ABD5R8R6"/>